<comment type="caution">
    <text evidence="2">The sequence shown here is derived from an EMBL/GenBank/DDBJ whole genome shotgun (WGS) entry which is preliminary data.</text>
</comment>
<proteinExistence type="predicted"/>
<feature type="transmembrane region" description="Helical" evidence="1">
    <location>
        <begin position="170"/>
        <end position="194"/>
    </location>
</feature>
<evidence type="ECO:0000313" key="3">
    <source>
        <dbReference type="Proteomes" id="UP000766486"/>
    </source>
</evidence>
<name>A0ABY6UAP9_BIOOC</name>
<reference evidence="2 3" key="1">
    <citation type="submission" date="2019-06" db="EMBL/GenBank/DDBJ databases">
        <authorList>
            <person name="Broberg M."/>
        </authorList>
    </citation>
    <scope>NUCLEOTIDE SEQUENCE [LARGE SCALE GENOMIC DNA]</scope>
</reference>
<feature type="transmembrane region" description="Helical" evidence="1">
    <location>
        <begin position="6"/>
        <end position="31"/>
    </location>
</feature>
<feature type="transmembrane region" description="Helical" evidence="1">
    <location>
        <begin position="92"/>
        <end position="115"/>
    </location>
</feature>
<protein>
    <recommendedName>
        <fullName evidence="4">Transmembrane protein</fullName>
    </recommendedName>
</protein>
<organism evidence="2 3">
    <name type="scientific">Bionectria ochroleuca</name>
    <name type="common">Gliocladium roseum</name>
    <dbReference type="NCBI Taxonomy" id="29856"/>
    <lineage>
        <taxon>Eukaryota</taxon>
        <taxon>Fungi</taxon>
        <taxon>Dikarya</taxon>
        <taxon>Ascomycota</taxon>
        <taxon>Pezizomycotina</taxon>
        <taxon>Sordariomycetes</taxon>
        <taxon>Hypocreomycetidae</taxon>
        <taxon>Hypocreales</taxon>
        <taxon>Bionectriaceae</taxon>
        <taxon>Clonostachys</taxon>
    </lineage>
</organism>
<sequence length="305" mass="33723">MLGFGGVFVLVGLVFLAAAFGGAAFAVKFVFFKLPSDEGVHENRRLQPRLTVCVTALWVALWSFLSIISLYASELDSSNEVLISVLVHGATIQALLSVAAMFLNLNFQIGMVSIFGDTPTNHYERESSIRKSSRLLTWFLALVIPLAVAQSVLVEFSFSSRPPVPEDGPYIVLAVVQIAIDLIFLITATVSLILMKHWTYYLPLLIIGGLTFLRHLNTVVQDITFIVGFHVFRFTYPMKIVFVWHVVSVFLSSWTTVIGLVILLQLLATYYNDAAAEASPVDDRRPLLDRSWESSAGTFAGATQN</sequence>
<feature type="transmembrane region" description="Helical" evidence="1">
    <location>
        <begin position="52"/>
        <end position="72"/>
    </location>
</feature>
<feature type="transmembrane region" description="Helical" evidence="1">
    <location>
        <begin position="201"/>
        <end position="220"/>
    </location>
</feature>
<evidence type="ECO:0008006" key="4">
    <source>
        <dbReference type="Google" id="ProtNLM"/>
    </source>
</evidence>
<gene>
    <name evidence="2" type="ORF">CLO192961_LOCUS208465</name>
</gene>
<keyword evidence="3" id="KW-1185">Reference proteome</keyword>
<feature type="transmembrane region" description="Helical" evidence="1">
    <location>
        <begin position="240"/>
        <end position="264"/>
    </location>
</feature>
<feature type="transmembrane region" description="Helical" evidence="1">
    <location>
        <begin position="135"/>
        <end position="158"/>
    </location>
</feature>
<accession>A0ABY6UAP9</accession>
<dbReference type="EMBL" id="CABFNS010000767">
    <property type="protein sequence ID" value="VUC27352.1"/>
    <property type="molecule type" value="Genomic_DNA"/>
</dbReference>
<dbReference type="Proteomes" id="UP000766486">
    <property type="component" value="Unassembled WGS sequence"/>
</dbReference>
<evidence type="ECO:0000256" key="1">
    <source>
        <dbReference type="SAM" id="Phobius"/>
    </source>
</evidence>
<evidence type="ECO:0000313" key="2">
    <source>
        <dbReference type="EMBL" id="VUC27352.1"/>
    </source>
</evidence>
<keyword evidence="1" id="KW-1133">Transmembrane helix</keyword>
<keyword evidence="1" id="KW-0472">Membrane</keyword>
<keyword evidence="1" id="KW-0812">Transmembrane</keyword>